<feature type="domain" description="CRAL-TRIO" evidence="18">
    <location>
        <begin position="192"/>
        <end position="371"/>
    </location>
</feature>
<comment type="subcellular location">
    <subcellularLocation>
        <location evidence="16">Cytoplasm</location>
    </subcellularLocation>
    <subcellularLocation>
        <location evidence="2 16">Endoplasmic reticulum membrane</location>
        <topology evidence="2 16">Peripheral membrane protein</topology>
    </subcellularLocation>
    <subcellularLocation>
        <location evidence="16">Microsome membrane</location>
        <topology evidence="16">Peripheral membrane protein</topology>
    </subcellularLocation>
</comment>
<evidence type="ECO:0000259" key="18">
    <source>
        <dbReference type="PROSITE" id="PS50191"/>
    </source>
</evidence>
<protein>
    <recommendedName>
        <fullName evidence="4 16">Phosphatidylinositol transfer protein SFH5</fullName>
        <shortName evidence="16">PITP SFH5</shortName>
    </recommendedName>
</protein>
<sequence length="444" mass="48513">MEKDQTLSAVPAAVPTEQLAEKPAEKAIEKSGVTATTVALPHDSTAAEKPTEPTPKEENSTDVTAPPSTVKAANNGDPDLIEEVKHASGANAQATNTKTQEPVDTRPAYLVNNPALSQFFDRLVSIVETTGHNEMWGVTLKDSSDPPTVNVMMKFLRANEGNVKLAEDQLLKALEWRKKMNPLALAESATFPASKFKDLGYVTTYDDGSNGRKVVFTWNIYGSVKNIEATFGNLEEFINWRVALMELAIRELHLGEATSVMDYNGEDPYQMIQVHDYQNVSFLRMNPNIRAASRQTIEVFSTAYPELLKEKFFVNVPAVMGWVFTALKVFLSKNTIRKFHPITNGSNLAREFNGFAEEIPKVYGGKGAPLADTGRTVTLQEDVVPEAPTEPSKANGNGIPAPHAEPAKNVPVPTDMSDATKDSVQQNDTVAKVPTDVPTETLPN</sequence>
<dbReference type="PROSITE" id="PS50191">
    <property type="entry name" value="CRAL_TRIO"/>
    <property type="match status" value="1"/>
</dbReference>
<evidence type="ECO:0000256" key="7">
    <source>
        <dbReference type="ARBA" id="ARBA00022617"/>
    </source>
</evidence>
<evidence type="ECO:0000256" key="15">
    <source>
        <dbReference type="ARBA" id="ARBA00024180"/>
    </source>
</evidence>
<dbReference type="InterPro" id="IPR036865">
    <property type="entry name" value="CRAL-TRIO_dom_sf"/>
</dbReference>
<evidence type="ECO:0000256" key="8">
    <source>
        <dbReference type="ARBA" id="ARBA00022723"/>
    </source>
</evidence>
<evidence type="ECO:0000256" key="13">
    <source>
        <dbReference type="ARBA" id="ARBA00023136"/>
    </source>
</evidence>
<name>A0AAF0DEN5_9EURO</name>
<feature type="compositionally biased region" description="Basic and acidic residues" evidence="17">
    <location>
        <begin position="45"/>
        <end position="59"/>
    </location>
</feature>
<dbReference type="InterPro" id="IPR042938">
    <property type="entry name" value="Sfh5"/>
</dbReference>
<dbReference type="CDD" id="cd00170">
    <property type="entry name" value="SEC14"/>
    <property type="match status" value="1"/>
</dbReference>
<keyword evidence="10 16" id="KW-0492">Microsome</keyword>
<keyword evidence="5 16" id="KW-0813">Transport</keyword>
<dbReference type="InterPro" id="IPR036273">
    <property type="entry name" value="CRAL/TRIO_N_dom_sf"/>
</dbReference>
<evidence type="ECO:0000256" key="1">
    <source>
        <dbReference type="ARBA" id="ARBA00001970"/>
    </source>
</evidence>
<comment type="cofactor">
    <cofactor evidence="1">
        <name>heme b</name>
        <dbReference type="ChEBI" id="CHEBI:60344"/>
    </cofactor>
</comment>
<evidence type="ECO:0000256" key="4">
    <source>
        <dbReference type="ARBA" id="ARBA00018320"/>
    </source>
</evidence>
<dbReference type="InterPro" id="IPR001251">
    <property type="entry name" value="CRAL-TRIO_dom"/>
</dbReference>
<dbReference type="GO" id="GO:0005886">
    <property type="term" value="C:plasma membrane"/>
    <property type="evidence" value="ECO:0007669"/>
    <property type="project" value="TreeGrafter"/>
</dbReference>
<organism evidence="19 20">
    <name type="scientific">Emydomyces testavorans</name>
    <dbReference type="NCBI Taxonomy" id="2070801"/>
    <lineage>
        <taxon>Eukaryota</taxon>
        <taxon>Fungi</taxon>
        <taxon>Dikarya</taxon>
        <taxon>Ascomycota</taxon>
        <taxon>Pezizomycotina</taxon>
        <taxon>Eurotiomycetes</taxon>
        <taxon>Eurotiomycetidae</taxon>
        <taxon>Onygenales</taxon>
        <taxon>Nannizziopsiaceae</taxon>
        <taxon>Emydomyces</taxon>
    </lineage>
</organism>
<dbReference type="GO" id="GO:0008526">
    <property type="term" value="F:phosphatidylinositol transfer activity"/>
    <property type="evidence" value="ECO:0007669"/>
    <property type="project" value="UniProtKB-UniRule"/>
</dbReference>
<keyword evidence="20" id="KW-1185">Reference proteome</keyword>
<evidence type="ECO:0000256" key="6">
    <source>
        <dbReference type="ARBA" id="ARBA00022490"/>
    </source>
</evidence>
<dbReference type="EMBL" id="CP120627">
    <property type="protein sequence ID" value="WEW56092.1"/>
    <property type="molecule type" value="Genomic_DNA"/>
</dbReference>
<keyword evidence="7" id="KW-0349">Heme</keyword>
<dbReference type="InterPro" id="IPR011074">
    <property type="entry name" value="CRAL/TRIO_N_dom"/>
</dbReference>
<dbReference type="SMART" id="SM00516">
    <property type="entry name" value="SEC14"/>
    <property type="match status" value="1"/>
</dbReference>
<dbReference type="AlphaFoldDB" id="A0AAF0DEN5"/>
<dbReference type="Gene3D" id="3.40.525.10">
    <property type="entry name" value="CRAL-TRIO lipid binding domain"/>
    <property type="match status" value="1"/>
</dbReference>
<dbReference type="GO" id="GO:0005829">
    <property type="term" value="C:cytosol"/>
    <property type="evidence" value="ECO:0007669"/>
    <property type="project" value="TreeGrafter"/>
</dbReference>
<dbReference type="PANTHER" id="PTHR47669">
    <property type="entry name" value="PHOSPHATIDYLINOSITOL TRANSFER PROTEIN SFH5"/>
    <property type="match status" value="1"/>
</dbReference>
<evidence type="ECO:0000313" key="19">
    <source>
        <dbReference type="EMBL" id="WEW56092.1"/>
    </source>
</evidence>
<feature type="compositionally biased region" description="Basic and acidic residues" evidence="17">
    <location>
        <begin position="19"/>
        <end position="29"/>
    </location>
</feature>
<keyword evidence="11" id="KW-0408">Iron</keyword>
<proteinExistence type="inferred from homology"/>
<dbReference type="GO" id="GO:0043001">
    <property type="term" value="P:Golgi to plasma membrane protein transport"/>
    <property type="evidence" value="ECO:0007669"/>
    <property type="project" value="TreeGrafter"/>
</dbReference>
<comment type="function">
    <text evidence="15">Non-classical phosphatidylinositol (PtdIns) transfer protein (PITP), which exhibits PtdIns-binding/transfer activity in the absence of detectable PtdCho-binding/transfer activity. Regulates PtdIns(4,5)P2 homeostasis at the plasma membrane. Heme-binding protein that may play a role in organic oxidant-induced stress responses.</text>
</comment>
<keyword evidence="12 16" id="KW-0445">Lipid transport</keyword>
<evidence type="ECO:0000256" key="12">
    <source>
        <dbReference type="ARBA" id="ARBA00023055"/>
    </source>
</evidence>
<evidence type="ECO:0000256" key="14">
    <source>
        <dbReference type="ARBA" id="ARBA00024146"/>
    </source>
</evidence>
<keyword evidence="9 16" id="KW-0256">Endoplasmic reticulum</keyword>
<evidence type="ECO:0000256" key="17">
    <source>
        <dbReference type="SAM" id="MobiDB-lite"/>
    </source>
</evidence>
<dbReference type="Proteomes" id="UP001219355">
    <property type="component" value="Chromosome 1"/>
</dbReference>
<evidence type="ECO:0000256" key="2">
    <source>
        <dbReference type="ARBA" id="ARBA00004406"/>
    </source>
</evidence>
<evidence type="ECO:0000256" key="3">
    <source>
        <dbReference type="ARBA" id="ARBA00006667"/>
    </source>
</evidence>
<dbReference type="Pfam" id="PF00650">
    <property type="entry name" value="CRAL_TRIO"/>
    <property type="match status" value="1"/>
</dbReference>
<dbReference type="GO" id="GO:0005789">
    <property type="term" value="C:endoplasmic reticulum membrane"/>
    <property type="evidence" value="ECO:0007669"/>
    <property type="project" value="UniProtKB-SubCell"/>
</dbReference>
<evidence type="ECO:0000313" key="20">
    <source>
        <dbReference type="Proteomes" id="UP001219355"/>
    </source>
</evidence>
<keyword evidence="6 16" id="KW-0963">Cytoplasm</keyword>
<dbReference type="GO" id="GO:0017157">
    <property type="term" value="P:regulation of exocytosis"/>
    <property type="evidence" value="ECO:0007669"/>
    <property type="project" value="TreeGrafter"/>
</dbReference>
<dbReference type="GO" id="GO:0046872">
    <property type="term" value="F:metal ion binding"/>
    <property type="evidence" value="ECO:0007669"/>
    <property type="project" value="UniProtKB-KW"/>
</dbReference>
<evidence type="ECO:0000256" key="5">
    <source>
        <dbReference type="ARBA" id="ARBA00022448"/>
    </source>
</evidence>
<gene>
    <name evidence="19" type="primary">SFH5</name>
    <name evidence="19" type="ORF">PRK78_001527</name>
</gene>
<dbReference type="Pfam" id="PF03765">
    <property type="entry name" value="CRAL_TRIO_N"/>
    <property type="match status" value="1"/>
</dbReference>
<reference evidence="19" key="1">
    <citation type="submission" date="2023-03" db="EMBL/GenBank/DDBJ databases">
        <title>Emydomyces testavorans Genome Sequence.</title>
        <authorList>
            <person name="Hoyer L."/>
        </authorList>
    </citation>
    <scope>NUCLEOTIDE SEQUENCE</scope>
    <source>
        <strain evidence="19">16-2883</strain>
    </source>
</reference>
<evidence type="ECO:0000256" key="16">
    <source>
        <dbReference type="RuleBase" id="RU367059"/>
    </source>
</evidence>
<evidence type="ECO:0000256" key="9">
    <source>
        <dbReference type="ARBA" id="ARBA00022824"/>
    </source>
</evidence>
<evidence type="ECO:0000256" key="11">
    <source>
        <dbReference type="ARBA" id="ARBA00023004"/>
    </source>
</evidence>
<comment type="similarity">
    <text evidence="3 16">Belongs to the SFH5 family.</text>
</comment>
<comment type="catalytic activity">
    <reaction evidence="14">
        <text>a 1,2-diacyl-sn-glycero-3-phospho-(1D-myo-inositol)(in) = a 1,2-diacyl-sn-glycero-3-phospho-(1D-myo-inositol)(out)</text>
        <dbReference type="Rhea" id="RHEA:38691"/>
        <dbReference type="ChEBI" id="CHEBI:57880"/>
    </reaction>
    <physiologicalReaction direction="left-to-right" evidence="14">
        <dbReference type="Rhea" id="RHEA:38692"/>
    </physiologicalReaction>
</comment>
<keyword evidence="8" id="KW-0479">Metal-binding</keyword>
<dbReference type="PANTHER" id="PTHR47669:SF1">
    <property type="entry name" value="PHOSPHATIDYLINOSITOL TRANSFER PROTEIN SFH5"/>
    <property type="match status" value="1"/>
</dbReference>
<accession>A0AAF0DEN5</accession>
<feature type="region of interest" description="Disordered" evidence="17">
    <location>
        <begin position="383"/>
        <end position="444"/>
    </location>
</feature>
<dbReference type="FunFam" id="3.40.525.10:FF:000017">
    <property type="entry name" value="Phosphatidylinositol transfer protein sfh5"/>
    <property type="match status" value="1"/>
</dbReference>
<dbReference type="SUPFAM" id="SSF52087">
    <property type="entry name" value="CRAL/TRIO domain"/>
    <property type="match status" value="1"/>
</dbReference>
<dbReference type="GO" id="GO:0032541">
    <property type="term" value="C:cortical endoplasmic reticulum"/>
    <property type="evidence" value="ECO:0007669"/>
    <property type="project" value="TreeGrafter"/>
</dbReference>
<dbReference type="SUPFAM" id="SSF46938">
    <property type="entry name" value="CRAL/TRIO N-terminal domain"/>
    <property type="match status" value="1"/>
</dbReference>
<feature type="region of interest" description="Disordered" evidence="17">
    <location>
        <begin position="1"/>
        <end position="76"/>
    </location>
</feature>
<evidence type="ECO:0000256" key="10">
    <source>
        <dbReference type="ARBA" id="ARBA00022848"/>
    </source>
</evidence>
<keyword evidence="13 16" id="KW-0472">Membrane</keyword>